<evidence type="ECO:0000256" key="1">
    <source>
        <dbReference type="SAM" id="MobiDB-lite"/>
    </source>
</evidence>
<feature type="compositionally biased region" description="Basic and acidic residues" evidence="1">
    <location>
        <begin position="189"/>
        <end position="198"/>
    </location>
</feature>
<reference evidence="2" key="1">
    <citation type="submission" date="2022-08" db="EMBL/GenBank/DDBJ databases">
        <authorList>
            <person name="Gutierrez-Valencia J."/>
        </authorList>
    </citation>
    <scope>NUCLEOTIDE SEQUENCE</scope>
</reference>
<feature type="compositionally biased region" description="Basic and acidic residues" evidence="1">
    <location>
        <begin position="123"/>
        <end position="136"/>
    </location>
</feature>
<feature type="compositionally biased region" description="Basic and acidic residues" evidence="1">
    <location>
        <begin position="147"/>
        <end position="159"/>
    </location>
</feature>
<sequence>MAWSPASPAAATQQWTFIGEHDLEVDSYQGELELKISAQLKERTTSTNGDGFGHAGSPIGGTAGRVWTMDAGGEEITPPTKEGSHQSRVVPGNLNEQEWWIGKVTDKIRPKSKNEQGNSADSQGKKGKEVLKGDPKKGKHQPNKGKGATENENMGKDGRQMGSTQVWRSVGPKQKEVNQAYVSMVTDKMGAHTEKDPSTSDPTHGKNMIIENPPIFNGVPSSTSVAEETKAKESIRKHYKKRSLNTSSSLTSSKQIFPHILKTNHGLNPTPTKVKRVQQKRKIPIQRKVVEDFLAQLHLDPLTGDGKSEEREVYECMVENTESATTTTDEALAPDAPDRDANLPPEEVS</sequence>
<feature type="compositionally biased region" description="Polar residues" evidence="1">
    <location>
        <begin position="320"/>
        <end position="329"/>
    </location>
</feature>
<evidence type="ECO:0000313" key="2">
    <source>
        <dbReference type="EMBL" id="CAI0443564.1"/>
    </source>
</evidence>
<comment type="caution">
    <text evidence="2">The sequence shown here is derived from an EMBL/GenBank/DDBJ whole genome shotgun (WGS) entry which is preliminary data.</text>
</comment>
<feature type="region of interest" description="Disordered" evidence="1">
    <location>
        <begin position="319"/>
        <end position="349"/>
    </location>
</feature>
<feature type="region of interest" description="Disordered" evidence="1">
    <location>
        <begin position="189"/>
        <end position="251"/>
    </location>
</feature>
<keyword evidence="3" id="KW-1185">Reference proteome</keyword>
<feature type="compositionally biased region" description="Basic and acidic residues" evidence="1">
    <location>
        <begin position="227"/>
        <end position="236"/>
    </location>
</feature>
<proteinExistence type="predicted"/>
<dbReference type="EMBL" id="CAMGYJ010000007">
    <property type="protein sequence ID" value="CAI0443564.1"/>
    <property type="molecule type" value="Genomic_DNA"/>
</dbReference>
<evidence type="ECO:0000313" key="3">
    <source>
        <dbReference type="Proteomes" id="UP001154282"/>
    </source>
</evidence>
<name>A0AAV0MC45_9ROSI</name>
<protein>
    <submittedName>
        <fullName evidence="2">Uncharacterized protein</fullName>
    </submittedName>
</protein>
<dbReference type="AlphaFoldDB" id="A0AAV0MC45"/>
<organism evidence="2 3">
    <name type="scientific">Linum tenue</name>
    <dbReference type="NCBI Taxonomy" id="586396"/>
    <lineage>
        <taxon>Eukaryota</taxon>
        <taxon>Viridiplantae</taxon>
        <taxon>Streptophyta</taxon>
        <taxon>Embryophyta</taxon>
        <taxon>Tracheophyta</taxon>
        <taxon>Spermatophyta</taxon>
        <taxon>Magnoliopsida</taxon>
        <taxon>eudicotyledons</taxon>
        <taxon>Gunneridae</taxon>
        <taxon>Pentapetalae</taxon>
        <taxon>rosids</taxon>
        <taxon>fabids</taxon>
        <taxon>Malpighiales</taxon>
        <taxon>Linaceae</taxon>
        <taxon>Linum</taxon>
    </lineage>
</organism>
<gene>
    <name evidence="2" type="ORF">LITE_LOCUS27734</name>
</gene>
<feature type="region of interest" description="Disordered" evidence="1">
    <location>
        <begin position="101"/>
        <end position="175"/>
    </location>
</feature>
<dbReference type="Proteomes" id="UP001154282">
    <property type="component" value="Unassembled WGS sequence"/>
</dbReference>
<feature type="compositionally biased region" description="Basic and acidic residues" evidence="1">
    <location>
        <begin position="104"/>
        <end position="114"/>
    </location>
</feature>
<accession>A0AAV0MC45</accession>